<dbReference type="Proteomes" id="UP001642484">
    <property type="component" value="Unassembled WGS sequence"/>
</dbReference>
<keyword evidence="2" id="KW-0732">Signal</keyword>
<evidence type="ECO:0000256" key="1">
    <source>
        <dbReference type="SAM" id="MobiDB-lite"/>
    </source>
</evidence>
<evidence type="ECO:0000256" key="2">
    <source>
        <dbReference type="SAM" id="SignalP"/>
    </source>
</evidence>
<proteinExistence type="predicted"/>
<organism evidence="3 4">
    <name type="scientific">Durusdinium trenchii</name>
    <dbReference type="NCBI Taxonomy" id="1381693"/>
    <lineage>
        <taxon>Eukaryota</taxon>
        <taxon>Sar</taxon>
        <taxon>Alveolata</taxon>
        <taxon>Dinophyceae</taxon>
        <taxon>Suessiales</taxon>
        <taxon>Symbiodiniaceae</taxon>
        <taxon>Durusdinium</taxon>
    </lineage>
</organism>
<feature type="compositionally biased region" description="Low complexity" evidence="1">
    <location>
        <begin position="81"/>
        <end position="119"/>
    </location>
</feature>
<keyword evidence="4" id="KW-1185">Reference proteome</keyword>
<feature type="chain" id="PRO_5047042580" evidence="2">
    <location>
        <begin position="26"/>
        <end position="483"/>
    </location>
</feature>
<evidence type="ECO:0000313" key="3">
    <source>
        <dbReference type="EMBL" id="CAK9047871.1"/>
    </source>
</evidence>
<protein>
    <submittedName>
        <fullName evidence="3">Uncharacterized protein</fullName>
    </submittedName>
</protein>
<feature type="signal peptide" evidence="2">
    <location>
        <begin position="1"/>
        <end position="25"/>
    </location>
</feature>
<evidence type="ECO:0000313" key="4">
    <source>
        <dbReference type="Proteomes" id="UP001642484"/>
    </source>
</evidence>
<dbReference type="EMBL" id="CAXAMN010016335">
    <property type="protein sequence ID" value="CAK9047871.1"/>
    <property type="molecule type" value="Genomic_DNA"/>
</dbReference>
<accession>A0ABP0M9W5</accession>
<gene>
    <name evidence="3" type="ORF">CCMP2556_LOCUS24712</name>
</gene>
<reference evidence="3 4" key="1">
    <citation type="submission" date="2024-02" db="EMBL/GenBank/DDBJ databases">
        <authorList>
            <person name="Chen Y."/>
            <person name="Shah S."/>
            <person name="Dougan E. K."/>
            <person name="Thang M."/>
            <person name="Chan C."/>
        </authorList>
    </citation>
    <scope>NUCLEOTIDE SEQUENCE [LARGE SCALE GENOMIC DNA]</scope>
</reference>
<name>A0ABP0M9W5_9DINO</name>
<comment type="caution">
    <text evidence="3">The sequence shown here is derived from an EMBL/GenBank/DDBJ whole genome shotgun (WGS) entry which is preliminary data.</text>
</comment>
<sequence length="483" mass="54967">MRANLRHCNLILLMCLAASEPGLRGRLSGTGLEKGKIDYSSGTESENDMNFSGPMTFTTTHRPRARTSTLSTTFISTSTHTTRSSTISTSTHTTRTSTMSTLTQTTVTSTRTTSTTTSTKDTRPIWSNPIMFEDSSAPLFTFYMYRAVSDTVYPPMNVNTANLAGVLWYLHNEVVERTPRKFGITKIIRLKVQTRAPQTLWEKGMNFGVRLAFDSGQATGPFECGRDEWGPKLCQGPFNNSMDVGMHNGSVVGAFEWDTYGYFVGCNKLGHFPFPNYKIYYPGAVWWSLPGPCPSKNYTQWTDWCKEREPGGYCDQTPTGQGNCTWTYEDAGEITIDELTDIRNYTAFMESGRKEYMRGPDRGLGWTWWDSKRDTLANEWRIMLAKELFDKKYPNSTPESELQEPECDFNMRKFYQDKGYYDVECGTAQKGDRCYNDVMWAMNTGIHQHPDWYRGLTPDASFEEFQGYLYRTSPVKHACPPPC</sequence>
<feature type="region of interest" description="Disordered" evidence="1">
    <location>
        <begin position="81"/>
        <end position="121"/>
    </location>
</feature>